<protein>
    <recommendedName>
        <fullName evidence="4">DUF4367 domain-containing protein</fullName>
    </recommendedName>
</protein>
<accession>A0ABR5A1P6</accession>
<dbReference type="EMBL" id="JXAL01000029">
    <property type="protein sequence ID" value="KIL34563.1"/>
    <property type="molecule type" value="Genomic_DNA"/>
</dbReference>
<reference evidence="2 3" key="1">
    <citation type="submission" date="2014-12" db="EMBL/GenBank/DDBJ databases">
        <title>Draft genome sequence of Cohnella kolymensis strain B-2846.</title>
        <authorList>
            <person name="Karlyshev A.V."/>
            <person name="Kudryashova E.B."/>
        </authorList>
    </citation>
    <scope>NUCLEOTIDE SEQUENCE [LARGE SCALE GENOMIC DNA]</scope>
    <source>
        <strain evidence="2 3">VKM B-2846</strain>
    </source>
</reference>
<sequence>MESDNQFASRLIQATKKFPNADVADRVMSRIDQKPYPVPAQRQWSSRSYKAAVITFVLLLSIMGGAYASTVWFGQTVDFHDSQGNVVHSVKIDDLKNYPNVERVPSTSYSDYDSFIRALPATLATLNLQPPQGFAFTEGKVFEVEQNMAKVSVYFQNDQNETYEISVMTDDGSNKNPNFLLSADPNLEVDMFTQDQKEFMFVTVKNNTLLFWSAPDNQGHTLNFTALGPTGASAEELKAAAQLVLN</sequence>
<organism evidence="2 3">
    <name type="scientific">Cohnella kolymensis</name>
    <dbReference type="NCBI Taxonomy" id="1590652"/>
    <lineage>
        <taxon>Bacteria</taxon>
        <taxon>Bacillati</taxon>
        <taxon>Bacillota</taxon>
        <taxon>Bacilli</taxon>
        <taxon>Bacillales</taxon>
        <taxon>Paenibacillaceae</taxon>
        <taxon>Cohnella</taxon>
    </lineage>
</organism>
<name>A0ABR5A1P6_9BACL</name>
<evidence type="ECO:0000313" key="2">
    <source>
        <dbReference type="EMBL" id="KIL34563.1"/>
    </source>
</evidence>
<gene>
    <name evidence="2" type="ORF">SD71_19030</name>
</gene>
<feature type="transmembrane region" description="Helical" evidence="1">
    <location>
        <begin position="51"/>
        <end position="73"/>
    </location>
</feature>
<dbReference type="RefSeq" id="WP_041066769.1">
    <property type="nucleotide sequence ID" value="NZ_JXAL01000029.1"/>
</dbReference>
<evidence type="ECO:0008006" key="4">
    <source>
        <dbReference type="Google" id="ProtNLM"/>
    </source>
</evidence>
<keyword evidence="3" id="KW-1185">Reference proteome</keyword>
<proteinExistence type="predicted"/>
<keyword evidence="1" id="KW-1133">Transmembrane helix</keyword>
<keyword evidence="1" id="KW-0812">Transmembrane</keyword>
<evidence type="ECO:0000313" key="3">
    <source>
        <dbReference type="Proteomes" id="UP000054526"/>
    </source>
</evidence>
<comment type="caution">
    <text evidence="2">The sequence shown here is derived from an EMBL/GenBank/DDBJ whole genome shotgun (WGS) entry which is preliminary data.</text>
</comment>
<dbReference type="Proteomes" id="UP000054526">
    <property type="component" value="Unassembled WGS sequence"/>
</dbReference>
<keyword evidence="1" id="KW-0472">Membrane</keyword>
<evidence type="ECO:0000256" key="1">
    <source>
        <dbReference type="SAM" id="Phobius"/>
    </source>
</evidence>